<accession>A0ABP8LXS3</accession>
<dbReference type="EMBL" id="BAABHC010000021">
    <property type="protein sequence ID" value="GAA4439142.1"/>
    <property type="molecule type" value="Genomic_DNA"/>
</dbReference>
<dbReference type="RefSeq" id="WP_345160874.1">
    <property type="nucleotide sequence ID" value="NZ_BAABHC010000021.1"/>
</dbReference>
<evidence type="ECO:0000313" key="1">
    <source>
        <dbReference type="EMBL" id="GAA4439142.1"/>
    </source>
</evidence>
<comment type="caution">
    <text evidence="1">The sequence shown here is derived from an EMBL/GenBank/DDBJ whole genome shotgun (WGS) entry which is preliminary data.</text>
</comment>
<reference evidence="2" key="1">
    <citation type="journal article" date="2019" name="Int. J. Syst. Evol. Microbiol.">
        <title>The Global Catalogue of Microorganisms (GCM) 10K type strain sequencing project: providing services to taxonomists for standard genome sequencing and annotation.</title>
        <authorList>
            <consortium name="The Broad Institute Genomics Platform"/>
            <consortium name="The Broad Institute Genome Sequencing Center for Infectious Disease"/>
            <person name="Wu L."/>
            <person name="Ma J."/>
        </authorList>
    </citation>
    <scope>NUCLEOTIDE SEQUENCE [LARGE SCALE GENOMIC DNA]</scope>
    <source>
        <strain evidence="2">JCM 17926</strain>
    </source>
</reference>
<evidence type="ECO:0000313" key="2">
    <source>
        <dbReference type="Proteomes" id="UP001500552"/>
    </source>
</evidence>
<organism evidence="1 2">
    <name type="scientific">Pontibacter saemangeumensis</name>
    <dbReference type="NCBI Taxonomy" id="1084525"/>
    <lineage>
        <taxon>Bacteria</taxon>
        <taxon>Pseudomonadati</taxon>
        <taxon>Bacteroidota</taxon>
        <taxon>Cytophagia</taxon>
        <taxon>Cytophagales</taxon>
        <taxon>Hymenobacteraceae</taxon>
        <taxon>Pontibacter</taxon>
    </lineage>
</organism>
<protein>
    <submittedName>
        <fullName evidence="1">Uncharacterized protein</fullName>
    </submittedName>
</protein>
<proteinExistence type="predicted"/>
<gene>
    <name evidence="1" type="ORF">GCM10023188_35230</name>
</gene>
<name>A0ABP8LXS3_9BACT</name>
<keyword evidence="2" id="KW-1185">Reference proteome</keyword>
<dbReference type="Proteomes" id="UP001500552">
    <property type="component" value="Unassembled WGS sequence"/>
</dbReference>
<sequence>MYLTIEAPLKEAGKKDKLSIPAQVFLNHFHALCTHLTCHKDNYDLNKIPYFEKKLFSKKDFDLARVKKVLYNSWSSEHALHLTGKQELPDYYRYALHWSFPQAYYSCYLNMHAFCLATGDPSDSHHKIILGFGDRVKRNTYPKCISFYAEGNYKNYTYENLPLHQPKKALSLLKDEIAVQSQIASFLRSTRSNKAEYHRDKRQRSDNPIRTNGSKQIALKFNKAQWLEITKKLGPTSLFDILYRLRIKANYNDIETFMHAEINFKQFHDCLAGIVGYLNFVHECYLAKAIGYRKYEMILDGFPAHLSDSFVRKRYEVLIKSQIK</sequence>